<keyword evidence="1" id="KW-0732">Signal</keyword>
<accession>A0A7Z1DUA3</accession>
<evidence type="ECO:0000313" key="2">
    <source>
        <dbReference type="EMBL" id="OZC34955.1"/>
    </source>
</evidence>
<dbReference type="AlphaFoldDB" id="A0A7Z1DUA3"/>
<feature type="signal peptide" evidence="1">
    <location>
        <begin position="1"/>
        <end position="26"/>
    </location>
</feature>
<feature type="chain" id="PRO_5031286769" evidence="1">
    <location>
        <begin position="27"/>
        <end position="334"/>
    </location>
</feature>
<organism evidence="2 3">
    <name type="scientific">Marinobacter vinifirmus</name>
    <dbReference type="NCBI Taxonomy" id="355591"/>
    <lineage>
        <taxon>Bacteria</taxon>
        <taxon>Pseudomonadati</taxon>
        <taxon>Pseudomonadota</taxon>
        <taxon>Gammaproteobacteria</taxon>
        <taxon>Pseudomonadales</taxon>
        <taxon>Marinobacteraceae</taxon>
        <taxon>Marinobacter</taxon>
    </lineage>
</organism>
<dbReference type="EMBL" id="NEFY01000019">
    <property type="protein sequence ID" value="OZC34955.1"/>
    <property type="molecule type" value="Genomic_DNA"/>
</dbReference>
<gene>
    <name evidence="2" type="ORF">B9Q17_00190</name>
</gene>
<dbReference type="Pfam" id="PF06834">
    <property type="entry name" value="TraU"/>
    <property type="match status" value="1"/>
</dbReference>
<dbReference type="RefSeq" id="WP_094625906.1">
    <property type="nucleotide sequence ID" value="NZ_NEFY01000019.1"/>
</dbReference>
<keyword evidence="3" id="KW-1185">Reference proteome</keyword>
<reference evidence="2 3" key="1">
    <citation type="submission" date="2017-06" db="EMBL/GenBank/DDBJ databases">
        <title>Draft genome sequence of the halophilic bacterium Marinobacter vinifirmus FB1.</title>
        <authorList>
            <person name="Stepanov V.G."/>
            <person name="Roberts D.J."/>
            <person name="Fox G.E."/>
        </authorList>
    </citation>
    <scope>NUCLEOTIDE SEQUENCE [LARGE SCALE GENOMIC DNA]</scope>
    <source>
        <strain evidence="2 3">FB1</strain>
    </source>
</reference>
<comment type="caution">
    <text evidence="2">The sequence shown here is derived from an EMBL/GenBank/DDBJ whole genome shotgun (WGS) entry which is preliminary data.</text>
</comment>
<evidence type="ECO:0000313" key="3">
    <source>
        <dbReference type="Proteomes" id="UP000216984"/>
    </source>
</evidence>
<dbReference type="Proteomes" id="UP000216984">
    <property type="component" value="Unassembled WGS sequence"/>
</dbReference>
<name>A0A7Z1DUA3_9GAMM</name>
<protein>
    <submittedName>
        <fullName evidence="2">Conjugal transfer protein</fullName>
    </submittedName>
</protein>
<evidence type="ECO:0000256" key="1">
    <source>
        <dbReference type="SAM" id="SignalP"/>
    </source>
</evidence>
<sequence length="334" mass="36204">MLKNFRLSSLALAFLVALGFSGKVTAAACGGKFPNPVTDICWLCLFPINIGMVPITMPGQTDNHDPKPPLICTCPAPPPIFVRIGVGVSFWEPARVAEVVRTPMCSPTLGGAVLGTLPVPAGTNHEGDDSGGAFYHVHWFQYPVLSWLGMAITQGACYVNETFDMSYLSELDPLWDDDQLSFVLNPEAILFANPVAQAACVADTVAAATTTFGLDTLFWCSGSQGSLYPLSGSHANHVGGVDSSLAIVHTHIFKMHRQFLAQDTSTLGAMCGNLPQPIMRKNQYKQQMMYPVPQNVRGYGLGAPSTIWGAGREFPYKGEDFSYLIWRKRTCCAF</sequence>
<dbReference type="InterPro" id="IPR009649">
    <property type="entry name" value="TraU"/>
</dbReference>
<proteinExistence type="predicted"/>
<dbReference type="NCBIfam" id="NF010297">
    <property type="entry name" value="PRK13737.1"/>
    <property type="match status" value="1"/>
</dbReference>